<dbReference type="AlphaFoldDB" id="A0A1I7U010"/>
<dbReference type="eggNOG" id="ENOG502TGRF">
    <property type="taxonomic scope" value="Eukaryota"/>
</dbReference>
<accession>A0A1I7U010</accession>
<dbReference type="Proteomes" id="UP000095282">
    <property type="component" value="Unplaced"/>
</dbReference>
<evidence type="ECO:0000313" key="2">
    <source>
        <dbReference type="WBParaSite" id="Csp11.Scaffold629.g13497.t1"/>
    </source>
</evidence>
<dbReference type="WBParaSite" id="Csp11.Scaffold629.g13497.t1">
    <property type="protein sequence ID" value="Csp11.Scaffold629.g13497.t1"/>
    <property type="gene ID" value="Csp11.Scaffold629.g13497"/>
</dbReference>
<reference evidence="2" key="1">
    <citation type="submission" date="2016-11" db="UniProtKB">
        <authorList>
            <consortium name="WormBaseParasite"/>
        </authorList>
    </citation>
    <scope>IDENTIFICATION</scope>
</reference>
<organism evidence="1 2">
    <name type="scientific">Caenorhabditis tropicalis</name>
    <dbReference type="NCBI Taxonomy" id="1561998"/>
    <lineage>
        <taxon>Eukaryota</taxon>
        <taxon>Metazoa</taxon>
        <taxon>Ecdysozoa</taxon>
        <taxon>Nematoda</taxon>
        <taxon>Chromadorea</taxon>
        <taxon>Rhabditida</taxon>
        <taxon>Rhabditina</taxon>
        <taxon>Rhabditomorpha</taxon>
        <taxon>Rhabditoidea</taxon>
        <taxon>Rhabditidae</taxon>
        <taxon>Peloderinae</taxon>
        <taxon>Caenorhabditis</taxon>
    </lineage>
</organism>
<sequence>MALTSGQELICFLINSAVGVNATSRRQFETVFRDARPGEPDTLICICIRWLFVNGDFSDFYDQIKEFVKGKSLAGFSDGRLMICPDIIRIVVEHADNKSRKNRFAIKKDEFSICAGRAVLITIPYTADMKEPATILAEYTQLLFSKRHYDIEFAFEGNYGINRNMDLTQTHIKLLSKLTPSLFAEKGEPRRKRERVGRLQVRMTRITWTRSGIYYNAILELFKSLRATVVVQGEQPECSIKFTYKQVLEHTMAYPGRHLLDDNPEMQWTTFSHMKRRME</sequence>
<evidence type="ECO:0000313" key="1">
    <source>
        <dbReference type="Proteomes" id="UP000095282"/>
    </source>
</evidence>
<keyword evidence="1" id="KW-1185">Reference proteome</keyword>
<protein>
    <submittedName>
        <fullName evidence="2">RNA-directed RNA polymerase</fullName>
    </submittedName>
</protein>
<proteinExistence type="predicted"/>
<name>A0A1I7U010_9PELO</name>